<proteinExistence type="predicted"/>
<feature type="compositionally biased region" description="Basic and acidic residues" evidence="1">
    <location>
        <begin position="961"/>
        <end position="977"/>
    </location>
</feature>
<evidence type="ECO:0000259" key="2">
    <source>
        <dbReference type="PROSITE" id="PS50234"/>
    </source>
</evidence>
<dbReference type="Pfam" id="PF08487">
    <property type="entry name" value="VIT"/>
    <property type="match status" value="1"/>
</dbReference>
<feature type="region of interest" description="Disordered" evidence="1">
    <location>
        <begin position="961"/>
        <end position="988"/>
    </location>
</feature>
<comment type="caution">
    <text evidence="4">The sequence shown here is derived from an EMBL/GenBank/DDBJ whole genome shotgun (WGS) entry which is preliminary data.</text>
</comment>
<dbReference type="PANTHER" id="PTHR45737:SF6">
    <property type="entry name" value="VON WILLEBRAND FACTOR A DOMAIN-CONTAINING PROTEIN 5A"/>
    <property type="match status" value="1"/>
</dbReference>
<accession>A0ABR4JAA6</accession>
<name>A0ABR4JAA6_9EURO</name>
<keyword evidence="5" id="KW-1185">Reference proteome</keyword>
<evidence type="ECO:0000256" key="1">
    <source>
        <dbReference type="SAM" id="MobiDB-lite"/>
    </source>
</evidence>
<dbReference type="InterPro" id="IPR013694">
    <property type="entry name" value="VIT"/>
</dbReference>
<gene>
    <name evidence="4" type="ORF">BJY01DRAFT_251802</name>
</gene>
<dbReference type="Pfam" id="PF13768">
    <property type="entry name" value="VWA_3"/>
    <property type="match status" value="1"/>
</dbReference>
<sequence length="1000" mass="110757">MAIVPGIVFSAVEPPNPYDDDASWGWVPTNPRRNPLHQSVYVAKRVRDGAHPPPEPSPAFSPSPYQPAPEKPQTWQAMLQPFSVALVINVTQGLAKAVVTQTFRNDAPTNIEKATYQFPIPHESSVVDFKCHVGATKILQGHVKPKPEARATFDDAVKGGYSAGLVEQNSPEVFRTELGNIPAHTTVEVKLSFIFFLKYTLSDDVTTTVLTIPTFIAPRYGNSGFELGETGPQRNTRLSVNIDILTSTEIRDIRSDTHQVSVNRGSYQRQCRRWADFVAGAPPPETTSASVRLDGDPACLDRDFILIISAHPAVEEELPHASLEFHPDSKESSALMLEIPPRFMLRDQKPVEDTEVIFLADRSGSMLDKITGLKSSLEFFLRGLPKSRFNLYCFGSNYTSLWPASRQYNDDTLNEALRYVSRFTNDMGGTDLLPALEALVKSRGQGSLDVIVLTDGQVWQLQKTIDFVRRTHTESEGAVRFFSMGIGNAVSVKLVEGIANAGGGYAEIIPLASSEGWEARMVAVLKAAMTGHVSNIAIEVDGIDIHNKGDTDMPPLLQISPGNISSLSPFSRNRIFILAETHKLSPQSVIKIKRRSIGGQETAVPVQLHVLEEQDLTLHQFASSALLSDLHEGRSWVQRDGRIALGSSQENELTQKEGERLGCRYSLVSKWTSFVAVETVTESETDKSVPESLEYATSISSDTTISGVEQLDTKDIDLLAPRPHPGTLKSFSWKRNKQAGAGRLTLRISEDNDARHSTVAGRDTQGLPSLSFDSFQSARSSSPVMQSPQTRMLQPSKDFVLVGPKDTFDDPDDAPMPTHSRKPIEVVSTDTPISERRKEVNRNRPKKMPGRGRGLKFTHRVLRFQKSNGGFEIPQDEAEGVLGSKLRSIMEGLRAKGVEYDLAVTVAIVVWLENKQAQDRSLWSRMVEKAREYIQSQLENGNAADDRRSLLDIAQEMLYAKEEEKEEGQTQEEKIEDLNANEAEDESKTLAKRTLLSTLF</sequence>
<dbReference type="InterPro" id="IPR036465">
    <property type="entry name" value="vWFA_dom_sf"/>
</dbReference>
<organism evidence="4 5">
    <name type="scientific">Aspergillus pseudoustus</name>
    <dbReference type="NCBI Taxonomy" id="1810923"/>
    <lineage>
        <taxon>Eukaryota</taxon>
        <taxon>Fungi</taxon>
        <taxon>Dikarya</taxon>
        <taxon>Ascomycota</taxon>
        <taxon>Pezizomycotina</taxon>
        <taxon>Eurotiomycetes</taxon>
        <taxon>Eurotiomycetidae</taxon>
        <taxon>Eurotiales</taxon>
        <taxon>Aspergillaceae</taxon>
        <taxon>Aspergillus</taxon>
        <taxon>Aspergillus subgen. Nidulantes</taxon>
    </lineage>
</organism>
<evidence type="ECO:0000259" key="3">
    <source>
        <dbReference type="PROSITE" id="PS51468"/>
    </source>
</evidence>
<evidence type="ECO:0000313" key="4">
    <source>
        <dbReference type="EMBL" id="KAL2836771.1"/>
    </source>
</evidence>
<feature type="region of interest" description="Disordered" evidence="1">
    <location>
        <begin position="47"/>
        <end position="71"/>
    </location>
</feature>
<feature type="compositionally biased region" description="Pro residues" evidence="1">
    <location>
        <begin position="51"/>
        <end position="70"/>
    </location>
</feature>
<protein>
    <submittedName>
        <fullName evidence="4">von Willebrand factor type A domain-containing protein</fullName>
    </submittedName>
</protein>
<dbReference type="EMBL" id="JBFXLU010000172">
    <property type="protein sequence ID" value="KAL2836771.1"/>
    <property type="molecule type" value="Genomic_DNA"/>
</dbReference>
<dbReference type="InterPro" id="IPR002035">
    <property type="entry name" value="VWF_A"/>
</dbReference>
<dbReference type="PROSITE" id="PS50234">
    <property type="entry name" value="VWFA"/>
    <property type="match status" value="1"/>
</dbReference>
<dbReference type="Gene3D" id="3.40.50.410">
    <property type="entry name" value="von Willebrand factor, type A domain"/>
    <property type="match status" value="1"/>
</dbReference>
<feature type="domain" description="VWFA" evidence="2">
    <location>
        <begin position="355"/>
        <end position="533"/>
    </location>
</feature>
<dbReference type="PANTHER" id="PTHR45737">
    <property type="entry name" value="VON WILLEBRAND FACTOR A DOMAIN-CONTAINING PROTEIN 5A"/>
    <property type="match status" value="1"/>
</dbReference>
<dbReference type="PROSITE" id="PS51468">
    <property type="entry name" value="VIT"/>
    <property type="match status" value="1"/>
</dbReference>
<dbReference type="SMART" id="SM00327">
    <property type="entry name" value="VWA"/>
    <property type="match status" value="1"/>
</dbReference>
<reference evidence="4 5" key="1">
    <citation type="submission" date="2024-07" db="EMBL/GenBank/DDBJ databases">
        <title>Section-level genome sequencing and comparative genomics of Aspergillus sections Usti and Cavernicolus.</title>
        <authorList>
            <consortium name="Lawrence Berkeley National Laboratory"/>
            <person name="Nybo J.L."/>
            <person name="Vesth T.C."/>
            <person name="Theobald S."/>
            <person name="Frisvad J.C."/>
            <person name="Larsen T.O."/>
            <person name="Kjaerboelling I."/>
            <person name="Rothschild-Mancinelli K."/>
            <person name="Lyhne E.K."/>
            <person name="Kogle M.E."/>
            <person name="Barry K."/>
            <person name="Clum A."/>
            <person name="Na H."/>
            <person name="Ledsgaard L."/>
            <person name="Lin J."/>
            <person name="Lipzen A."/>
            <person name="Kuo A."/>
            <person name="Riley R."/>
            <person name="Mondo S."/>
            <person name="Labutti K."/>
            <person name="Haridas S."/>
            <person name="Pangalinan J."/>
            <person name="Salamov A.A."/>
            <person name="Simmons B.A."/>
            <person name="Magnuson J.K."/>
            <person name="Chen J."/>
            <person name="Drula E."/>
            <person name="Henrissat B."/>
            <person name="Wiebenga A."/>
            <person name="Lubbers R.J."/>
            <person name="Gomes A.C."/>
            <person name="Makela M.R."/>
            <person name="Stajich J."/>
            <person name="Grigoriev I.V."/>
            <person name="Mortensen U.H."/>
            <person name="De Vries R.P."/>
            <person name="Baker S.E."/>
            <person name="Andersen M.R."/>
        </authorList>
    </citation>
    <scope>NUCLEOTIDE SEQUENCE [LARGE SCALE GENOMIC DNA]</scope>
    <source>
        <strain evidence="4 5">CBS 123904</strain>
    </source>
</reference>
<dbReference type="Proteomes" id="UP001610446">
    <property type="component" value="Unassembled WGS sequence"/>
</dbReference>
<dbReference type="SUPFAM" id="SSF53300">
    <property type="entry name" value="vWA-like"/>
    <property type="match status" value="1"/>
</dbReference>
<evidence type="ECO:0000313" key="5">
    <source>
        <dbReference type="Proteomes" id="UP001610446"/>
    </source>
</evidence>
<feature type="domain" description="VIT" evidence="3">
    <location>
        <begin position="65"/>
        <end position="195"/>
    </location>
</feature>
<dbReference type="SMART" id="SM00609">
    <property type="entry name" value="VIT"/>
    <property type="match status" value="1"/>
</dbReference>